<comment type="caution">
    <text evidence="1">The sequence shown here is derived from an EMBL/GenBank/DDBJ whole genome shotgun (WGS) entry which is preliminary data.</text>
</comment>
<name>A0AAW1TLM3_9CHLO</name>
<dbReference type="Proteomes" id="UP001485043">
    <property type="component" value="Unassembled WGS sequence"/>
</dbReference>
<dbReference type="EMBL" id="JALJOV010000001">
    <property type="protein sequence ID" value="KAK9869076.1"/>
    <property type="molecule type" value="Genomic_DNA"/>
</dbReference>
<organism evidence="1 2">
    <name type="scientific">Apatococcus fuscideae</name>
    <dbReference type="NCBI Taxonomy" id="2026836"/>
    <lineage>
        <taxon>Eukaryota</taxon>
        <taxon>Viridiplantae</taxon>
        <taxon>Chlorophyta</taxon>
        <taxon>core chlorophytes</taxon>
        <taxon>Trebouxiophyceae</taxon>
        <taxon>Chlorellales</taxon>
        <taxon>Chlorellaceae</taxon>
        <taxon>Apatococcus</taxon>
    </lineage>
</organism>
<dbReference type="AlphaFoldDB" id="A0AAW1TLM3"/>
<sequence>MMEARNWSIDPTGIVIPLILYSDASLNIGSANAFHPVMVALGSLPRRRLRKSCNHLLRIAHLPVLDKKALSSSDAEFTEMKRAVLHLVLDEDELVKAMGYRYQVAMWSAEWTAGGLREQNWTPERAVHSTGMSLHSGRPKTCCRAEAFCGLGRLSGLSETKGSSPPNRCHNLAAAGSPEEILYLEQKGWSLGSEVL</sequence>
<protein>
    <submittedName>
        <fullName evidence="1">Uncharacterized protein</fullName>
    </submittedName>
</protein>
<gene>
    <name evidence="1" type="ORF">WJX84_004857</name>
</gene>
<keyword evidence="2" id="KW-1185">Reference proteome</keyword>
<proteinExistence type="predicted"/>
<evidence type="ECO:0000313" key="1">
    <source>
        <dbReference type="EMBL" id="KAK9869076.1"/>
    </source>
</evidence>
<accession>A0AAW1TLM3</accession>
<evidence type="ECO:0000313" key="2">
    <source>
        <dbReference type="Proteomes" id="UP001485043"/>
    </source>
</evidence>
<reference evidence="1 2" key="1">
    <citation type="journal article" date="2024" name="Nat. Commun.">
        <title>Phylogenomics reveals the evolutionary origins of lichenization in chlorophyte algae.</title>
        <authorList>
            <person name="Puginier C."/>
            <person name="Libourel C."/>
            <person name="Otte J."/>
            <person name="Skaloud P."/>
            <person name="Haon M."/>
            <person name="Grisel S."/>
            <person name="Petersen M."/>
            <person name="Berrin J.G."/>
            <person name="Delaux P.M."/>
            <person name="Dal Grande F."/>
            <person name="Keller J."/>
        </authorList>
    </citation>
    <scope>NUCLEOTIDE SEQUENCE [LARGE SCALE GENOMIC DNA]</scope>
    <source>
        <strain evidence="1 2">SAG 2523</strain>
    </source>
</reference>